<proteinExistence type="predicted"/>
<dbReference type="AlphaFoldDB" id="A0A976M9S4"/>
<accession>A0A976M9S4</accession>
<evidence type="ECO:0000313" key="2">
    <source>
        <dbReference type="Proteomes" id="UP000244803"/>
    </source>
</evidence>
<dbReference type="EMBL" id="CP056068">
    <property type="protein sequence ID" value="UKJ90327.2"/>
    <property type="molecule type" value="Genomic_DNA"/>
</dbReference>
<dbReference type="Proteomes" id="UP000244803">
    <property type="component" value="Chromosome 2"/>
</dbReference>
<name>A0A976M9S4_THEOR</name>
<dbReference type="OrthoDB" id="361108at2759"/>
<reference evidence="1" key="1">
    <citation type="submission" date="2022-07" db="EMBL/GenBank/DDBJ databases">
        <title>Evaluation of T. orientalis genome assembly methods using nanopore sequencing and analysis of variation between genomes.</title>
        <authorList>
            <person name="Yam J."/>
            <person name="Micallef M.L."/>
            <person name="Liu M."/>
            <person name="Djordjevic S.P."/>
            <person name="Bogema D.R."/>
            <person name="Jenkins C."/>
        </authorList>
    </citation>
    <scope>NUCLEOTIDE SEQUENCE</scope>
    <source>
        <strain evidence="1">Fish Creek</strain>
    </source>
</reference>
<organism evidence="1 2">
    <name type="scientific">Theileria orientalis</name>
    <dbReference type="NCBI Taxonomy" id="68886"/>
    <lineage>
        <taxon>Eukaryota</taxon>
        <taxon>Sar</taxon>
        <taxon>Alveolata</taxon>
        <taxon>Apicomplexa</taxon>
        <taxon>Aconoidasida</taxon>
        <taxon>Piroplasmida</taxon>
        <taxon>Theileriidae</taxon>
        <taxon>Theileria</taxon>
    </lineage>
</organism>
<protein>
    <submittedName>
        <fullName evidence="1">Uncharacterized protein</fullName>
    </submittedName>
</protein>
<evidence type="ECO:0000313" key="1">
    <source>
        <dbReference type="EMBL" id="UKJ90327.2"/>
    </source>
</evidence>
<gene>
    <name evidence="1" type="ORF">MACJ_001259</name>
</gene>
<sequence length="282" mass="32263">MRDNTLILPQIVNLNSNPPRDIDSFFQHSTNDQFTSDLSSVDMYLVNKKCSTKYDIPQQNDPSIRNSAVKDSSIKDSFSRESLFRESAKRGYNAAFEAKIDDPSIKRRNFSSNINFSNTNNTSHNTNANINSSITTDTIAPCTCVGATPNSYLIDKITSVSTSNVKKIMDLLSKSTSIRDFQTQLQSLMFNLCTDLHKNNYQEIEHLNKRVDYLSDEKNLLTNIVKSQYESIKRMKDDESSILRIEEENVALKTELNKMRSIVNNLVYKNDSSDIINNYDYR</sequence>